<dbReference type="GeneID" id="86926970"/>
<dbReference type="NCBIfam" id="NF041479">
    <property type="entry name" value="spor_membprot_YtrI"/>
    <property type="match status" value="1"/>
</dbReference>
<dbReference type="OMA" id="QEDYIHY"/>
<dbReference type="Pfam" id="PF26347">
    <property type="entry name" value="YtrI_sporulation"/>
    <property type="match status" value="1"/>
</dbReference>
<sequence length="170" mass="20014">MYIPNYRKHRGWLRFFSGILIGTLIGWGFFLAEYGERYDHLYNEMGKQSIIINELRAKNDQLINDITLHNEENLKNLIVQSVTVNLTNSDKYHLSQLNVYELKQQILKELRHLQGTNIETIASIKEVILSAVENKTYTLNNNEYRVKTISFFAMTEMELNVEIIEEKSIR</sequence>
<reference evidence="5 6" key="1">
    <citation type="submission" date="2017-07" db="EMBL/GenBank/DDBJ databases">
        <title>Isolation and whole genome analysis of endospore-forming bacteria from heroin.</title>
        <authorList>
            <person name="Kalinowski J."/>
            <person name="Ahrens B."/>
            <person name="Al-Dilaimi A."/>
            <person name="Winkler A."/>
            <person name="Wibberg D."/>
            <person name="Schleenbecker U."/>
            <person name="Ruckert C."/>
            <person name="Wolfel R."/>
            <person name="Grass G."/>
        </authorList>
    </citation>
    <scope>NUCLEOTIDE SEQUENCE [LARGE SCALE GENOMIC DNA]</scope>
    <source>
        <strain evidence="4 5">7523-2</strain>
        <strain evidence="3 6">7539</strain>
    </source>
</reference>
<comment type="caution">
    <text evidence="3">The sequence shown here is derived from an EMBL/GenBank/DDBJ whole genome shotgun (WGS) entry which is preliminary data.</text>
</comment>
<evidence type="ECO:0000313" key="3">
    <source>
        <dbReference type="EMBL" id="PAE89602.1"/>
    </source>
</evidence>
<dbReference type="EMBL" id="NPCC01000007">
    <property type="protein sequence ID" value="PAE89602.1"/>
    <property type="molecule type" value="Genomic_DNA"/>
</dbReference>
<keyword evidence="1" id="KW-0472">Membrane</keyword>
<feature type="domain" description="Sporulation membrane protein YtrI C-terminal" evidence="2">
    <location>
        <begin position="80"/>
        <end position="163"/>
    </location>
</feature>
<feature type="transmembrane region" description="Helical" evidence="1">
    <location>
        <begin position="12"/>
        <end position="32"/>
    </location>
</feature>
<name>A0A268P1J2_SHOCL</name>
<protein>
    <recommendedName>
        <fullName evidence="2">Sporulation membrane protein YtrI C-terminal domain-containing protein</fullName>
    </recommendedName>
</protein>
<dbReference type="EMBL" id="NPBS01000029">
    <property type="protein sequence ID" value="PAF26796.1"/>
    <property type="molecule type" value="Genomic_DNA"/>
</dbReference>
<dbReference type="InterPro" id="IPR058620">
    <property type="entry name" value="YtrI_C"/>
</dbReference>
<keyword evidence="1" id="KW-1133">Transmembrane helix</keyword>
<gene>
    <name evidence="4" type="ORF">CHH61_06720</name>
    <name evidence="3" type="ORF">CHH72_06920</name>
</gene>
<proteinExistence type="predicted"/>
<organism evidence="3 6">
    <name type="scientific">Shouchella clausii</name>
    <name type="common">Alkalihalobacillus clausii</name>
    <dbReference type="NCBI Taxonomy" id="79880"/>
    <lineage>
        <taxon>Bacteria</taxon>
        <taxon>Bacillati</taxon>
        <taxon>Bacillota</taxon>
        <taxon>Bacilli</taxon>
        <taxon>Bacillales</taxon>
        <taxon>Bacillaceae</taxon>
        <taxon>Shouchella</taxon>
    </lineage>
</organism>
<accession>A0A268P1J2</accession>
<evidence type="ECO:0000313" key="6">
    <source>
        <dbReference type="Proteomes" id="UP000216207"/>
    </source>
</evidence>
<dbReference type="RefSeq" id="WP_011247569.1">
    <property type="nucleotide sequence ID" value="NZ_BOQQ01000002.1"/>
</dbReference>
<evidence type="ECO:0000313" key="5">
    <source>
        <dbReference type="Proteomes" id="UP000216133"/>
    </source>
</evidence>
<dbReference type="AlphaFoldDB" id="A0A268P1J2"/>
<evidence type="ECO:0000313" key="4">
    <source>
        <dbReference type="EMBL" id="PAF26796.1"/>
    </source>
</evidence>
<dbReference type="Proteomes" id="UP000216133">
    <property type="component" value="Unassembled WGS sequence"/>
</dbReference>
<evidence type="ECO:0000259" key="2">
    <source>
        <dbReference type="Pfam" id="PF26347"/>
    </source>
</evidence>
<dbReference type="Proteomes" id="UP000216207">
    <property type="component" value="Unassembled WGS sequence"/>
</dbReference>
<evidence type="ECO:0000256" key="1">
    <source>
        <dbReference type="SAM" id="Phobius"/>
    </source>
</evidence>
<dbReference type="InterPro" id="IPR048198">
    <property type="entry name" value="YtrI"/>
</dbReference>
<keyword evidence="1" id="KW-0812">Transmembrane</keyword>